<dbReference type="SUPFAM" id="SSF53850">
    <property type="entry name" value="Periplasmic binding protein-like II"/>
    <property type="match status" value="1"/>
</dbReference>
<dbReference type="InterPro" id="IPR036390">
    <property type="entry name" value="WH_DNA-bd_sf"/>
</dbReference>
<dbReference type="PROSITE" id="PS50931">
    <property type="entry name" value="HTH_LYSR"/>
    <property type="match status" value="1"/>
</dbReference>
<dbReference type="GO" id="GO:0003700">
    <property type="term" value="F:DNA-binding transcription factor activity"/>
    <property type="evidence" value="ECO:0007669"/>
    <property type="project" value="InterPro"/>
</dbReference>
<dbReference type="EMBL" id="VSSQ01007469">
    <property type="protein sequence ID" value="MPM36013.1"/>
    <property type="molecule type" value="Genomic_DNA"/>
</dbReference>
<dbReference type="Pfam" id="PF00126">
    <property type="entry name" value="HTH_1"/>
    <property type="match status" value="1"/>
</dbReference>
<dbReference type="AlphaFoldDB" id="A0A644ZBB2"/>
<gene>
    <name evidence="6" type="primary">cysL_24</name>
    <name evidence="6" type="ORF">SDC9_82608</name>
</gene>
<dbReference type="Pfam" id="PF03466">
    <property type="entry name" value="LysR_substrate"/>
    <property type="match status" value="1"/>
</dbReference>
<name>A0A644ZBB2_9ZZZZ</name>
<dbReference type="InterPro" id="IPR000847">
    <property type="entry name" value="LysR_HTH_N"/>
</dbReference>
<organism evidence="6">
    <name type="scientific">bioreactor metagenome</name>
    <dbReference type="NCBI Taxonomy" id="1076179"/>
    <lineage>
        <taxon>unclassified sequences</taxon>
        <taxon>metagenomes</taxon>
        <taxon>ecological metagenomes</taxon>
    </lineage>
</organism>
<sequence length="304" mass="35273">MDFKQLEVFVAVSKHQSFSKAARELFLTQPTVSSHIQNLEKELDTILVNRNNKNITLTKSGEILYNHAIYILNNCKKAVYDIKEYAGKIEGIIDLACSSIPETYILPNFLKSFSSTYPDVKFSITHYDSQYAISEILNERVSFGLVGSKINNNQIEYMDLVDDELVLITPFDLELPNINGFIDINELINLKLIMRKEGSGTRNLILNTLKENNFSIDKLNILAHVESNESIKEMVRLGLGVSFISYSSCIDYLNSNKIRYYKINNMEFKRKFYFVYSKKKIFNPLEDKFLTKLCQYFKLEKNRH</sequence>
<dbReference type="PRINTS" id="PR00039">
    <property type="entry name" value="HTHLYSR"/>
</dbReference>
<keyword evidence="2" id="KW-0805">Transcription regulation</keyword>
<dbReference type="PANTHER" id="PTHR30126">
    <property type="entry name" value="HTH-TYPE TRANSCRIPTIONAL REGULATOR"/>
    <property type="match status" value="1"/>
</dbReference>
<dbReference type="SUPFAM" id="SSF46785">
    <property type="entry name" value="Winged helix' DNA-binding domain"/>
    <property type="match status" value="1"/>
</dbReference>
<dbReference type="GO" id="GO:0000976">
    <property type="term" value="F:transcription cis-regulatory region binding"/>
    <property type="evidence" value="ECO:0007669"/>
    <property type="project" value="TreeGrafter"/>
</dbReference>
<comment type="similarity">
    <text evidence="1">Belongs to the LysR transcriptional regulatory family.</text>
</comment>
<proteinExistence type="inferred from homology"/>
<evidence type="ECO:0000256" key="3">
    <source>
        <dbReference type="ARBA" id="ARBA00023125"/>
    </source>
</evidence>
<evidence type="ECO:0000256" key="4">
    <source>
        <dbReference type="ARBA" id="ARBA00023163"/>
    </source>
</evidence>
<dbReference type="Gene3D" id="3.40.190.290">
    <property type="match status" value="1"/>
</dbReference>
<dbReference type="FunFam" id="1.10.10.10:FF:000001">
    <property type="entry name" value="LysR family transcriptional regulator"/>
    <property type="match status" value="1"/>
</dbReference>
<dbReference type="InterPro" id="IPR036388">
    <property type="entry name" value="WH-like_DNA-bd_sf"/>
</dbReference>
<feature type="domain" description="HTH lysR-type" evidence="5">
    <location>
        <begin position="1"/>
        <end position="58"/>
    </location>
</feature>
<keyword evidence="3" id="KW-0238">DNA-binding</keyword>
<dbReference type="InterPro" id="IPR047788">
    <property type="entry name" value="LysR-like_Sec_metab"/>
</dbReference>
<accession>A0A644ZBB2</accession>
<dbReference type="InterPro" id="IPR005119">
    <property type="entry name" value="LysR_subst-bd"/>
</dbReference>
<dbReference type="Gene3D" id="1.10.10.10">
    <property type="entry name" value="Winged helix-like DNA-binding domain superfamily/Winged helix DNA-binding domain"/>
    <property type="match status" value="1"/>
</dbReference>
<evidence type="ECO:0000256" key="1">
    <source>
        <dbReference type="ARBA" id="ARBA00009437"/>
    </source>
</evidence>
<comment type="caution">
    <text evidence="6">The sequence shown here is derived from an EMBL/GenBank/DDBJ whole genome shotgun (WGS) entry which is preliminary data.</text>
</comment>
<evidence type="ECO:0000259" key="5">
    <source>
        <dbReference type="PROSITE" id="PS50931"/>
    </source>
</evidence>
<protein>
    <submittedName>
        <fullName evidence="6">HTH-type transcriptional regulator CysL</fullName>
    </submittedName>
</protein>
<evidence type="ECO:0000256" key="2">
    <source>
        <dbReference type="ARBA" id="ARBA00023015"/>
    </source>
</evidence>
<reference evidence="6" key="1">
    <citation type="submission" date="2019-08" db="EMBL/GenBank/DDBJ databases">
        <authorList>
            <person name="Kucharzyk K."/>
            <person name="Murdoch R.W."/>
            <person name="Higgins S."/>
            <person name="Loffler F."/>
        </authorList>
    </citation>
    <scope>NUCLEOTIDE SEQUENCE</scope>
</reference>
<keyword evidence="4" id="KW-0804">Transcription</keyword>
<evidence type="ECO:0000313" key="6">
    <source>
        <dbReference type="EMBL" id="MPM36013.1"/>
    </source>
</evidence>
<dbReference type="NCBIfam" id="NF040786">
    <property type="entry name" value="LysR_Sec_metab"/>
    <property type="match status" value="1"/>
</dbReference>
<dbReference type="PANTHER" id="PTHR30126:SF64">
    <property type="entry name" value="HTH-TYPE TRANSCRIPTIONAL REGULATOR CITR"/>
    <property type="match status" value="1"/>
</dbReference>